<proteinExistence type="predicted"/>
<evidence type="ECO:0000313" key="2">
    <source>
        <dbReference type="EMBL" id="ETO23135.1"/>
    </source>
</evidence>
<organism evidence="2 3">
    <name type="scientific">Reticulomyxa filosa</name>
    <dbReference type="NCBI Taxonomy" id="46433"/>
    <lineage>
        <taxon>Eukaryota</taxon>
        <taxon>Sar</taxon>
        <taxon>Rhizaria</taxon>
        <taxon>Retaria</taxon>
        <taxon>Foraminifera</taxon>
        <taxon>Monothalamids</taxon>
        <taxon>Reticulomyxidae</taxon>
        <taxon>Reticulomyxa</taxon>
    </lineage>
</organism>
<evidence type="ECO:0000313" key="3">
    <source>
        <dbReference type="Proteomes" id="UP000023152"/>
    </source>
</evidence>
<name>X6NA13_RETFI</name>
<reference evidence="2 3" key="1">
    <citation type="journal article" date="2013" name="Curr. Biol.">
        <title>The Genome of the Foraminiferan Reticulomyxa filosa.</title>
        <authorList>
            <person name="Glockner G."/>
            <person name="Hulsmann N."/>
            <person name="Schleicher M."/>
            <person name="Noegel A.A."/>
            <person name="Eichinger L."/>
            <person name="Gallinger C."/>
            <person name="Pawlowski J."/>
            <person name="Sierra R."/>
            <person name="Euteneuer U."/>
            <person name="Pillet L."/>
            <person name="Moustafa A."/>
            <person name="Platzer M."/>
            <person name="Groth M."/>
            <person name="Szafranski K."/>
            <person name="Schliwa M."/>
        </authorList>
    </citation>
    <scope>NUCLEOTIDE SEQUENCE [LARGE SCALE GENOMIC DNA]</scope>
</reference>
<dbReference type="AlphaFoldDB" id="X6NA13"/>
<feature type="non-terminal residue" evidence="2">
    <location>
        <position position="1"/>
    </location>
</feature>
<dbReference type="Proteomes" id="UP000023152">
    <property type="component" value="Unassembled WGS sequence"/>
</dbReference>
<gene>
    <name evidence="2" type="ORF">RFI_14050</name>
</gene>
<keyword evidence="1" id="KW-0472">Membrane</keyword>
<feature type="transmembrane region" description="Helical" evidence="1">
    <location>
        <begin position="299"/>
        <end position="325"/>
    </location>
</feature>
<protein>
    <submittedName>
        <fullName evidence="2">Uncharacterized protein</fullName>
    </submittedName>
</protein>
<sequence>QSQANYYTNLNNFYDKGANKNFNAEKKLLFDEVKPLFWLAKYLSKIGIKVKKIDFCSQDQKLGHDGRLQLSDNTIITIQLTRGLNDGKYIEEGKEKYNEELNEGFTKNKDAKGDWLIITVYFAGWLHEGFHETCNIVRQHIVSSACNFKRVIIINEDFYVHDISEKKLLEYLWDSENEEHKVSYLLSLNDLKFDSDDGNLLISLLSKNIYLIKKNLDQVSRWLQSVSPKILEKDEGLFFELYDLVANIGIKTLSTKKNYSVKECPINLAYNHPIGNLTHTLLWRIKYQGNITNDIKKRLIIFLSCPMIVFCLPILIADITFLYMLDPVWTKEYLLYHFDWKSKYALRVWITFGNVCEFPRQIGEESVEEILENLPNAIKHIDLKAHKSSLQNLCYLFARLSVNGHYTYDYSTKFLSKLDIAKLKFISFGIFREKYDAVKKSSELQYNKIDTWLRNCLPKPVSERVRSYIDEFESARGFDTVLKI</sequence>
<evidence type="ECO:0000256" key="1">
    <source>
        <dbReference type="SAM" id="Phobius"/>
    </source>
</evidence>
<keyword evidence="3" id="KW-1185">Reference proteome</keyword>
<keyword evidence="1" id="KW-1133">Transmembrane helix</keyword>
<dbReference type="EMBL" id="ASPP01010180">
    <property type="protein sequence ID" value="ETO23135.1"/>
    <property type="molecule type" value="Genomic_DNA"/>
</dbReference>
<keyword evidence="1" id="KW-0812">Transmembrane</keyword>
<accession>X6NA13</accession>
<comment type="caution">
    <text evidence="2">The sequence shown here is derived from an EMBL/GenBank/DDBJ whole genome shotgun (WGS) entry which is preliminary data.</text>
</comment>